<comment type="subcellular location">
    <subcellularLocation>
        <location evidence="1">Nucleus</location>
    </subcellularLocation>
</comment>
<evidence type="ECO:0000256" key="7">
    <source>
        <dbReference type="ARBA" id="ARBA00024343"/>
    </source>
</evidence>
<feature type="domain" description="AP2/ERF" evidence="8">
    <location>
        <begin position="25"/>
        <end position="81"/>
    </location>
</feature>
<dbReference type="CDD" id="cd00018">
    <property type="entry name" value="AP2"/>
    <property type="match status" value="1"/>
</dbReference>
<dbReference type="AlphaFoldDB" id="A0A8T3AU37"/>
<dbReference type="SMART" id="SM00380">
    <property type="entry name" value="AP2"/>
    <property type="match status" value="1"/>
</dbReference>
<keyword evidence="4" id="KW-0010">Activator</keyword>
<evidence type="ECO:0000256" key="5">
    <source>
        <dbReference type="ARBA" id="ARBA00023163"/>
    </source>
</evidence>
<evidence type="ECO:0000259" key="8">
    <source>
        <dbReference type="PROSITE" id="PS51032"/>
    </source>
</evidence>
<gene>
    <name evidence="9" type="ORF">KFK09_018324</name>
</gene>
<keyword evidence="6" id="KW-0539">Nucleus</keyword>
<evidence type="ECO:0000256" key="3">
    <source>
        <dbReference type="ARBA" id="ARBA00023125"/>
    </source>
</evidence>
<dbReference type="Gene3D" id="3.30.730.10">
    <property type="entry name" value="AP2/ERF domain"/>
    <property type="match status" value="1"/>
</dbReference>
<accession>A0A8T3AU37</accession>
<dbReference type="InterPro" id="IPR001471">
    <property type="entry name" value="AP2/ERF_dom"/>
</dbReference>
<dbReference type="SMR" id="A0A8T3AU37"/>
<keyword evidence="10" id="KW-1185">Reference proteome</keyword>
<dbReference type="InterPro" id="IPR036955">
    <property type="entry name" value="AP2/ERF_dom_sf"/>
</dbReference>
<evidence type="ECO:0000313" key="9">
    <source>
        <dbReference type="EMBL" id="KAI0500116.1"/>
    </source>
</evidence>
<comment type="caution">
    <text evidence="9">The sequence shown here is derived from an EMBL/GenBank/DDBJ whole genome shotgun (WGS) entry which is preliminary data.</text>
</comment>
<evidence type="ECO:0000256" key="1">
    <source>
        <dbReference type="ARBA" id="ARBA00004123"/>
    </source>
</evidence>
<dbReference type="GO" id="GO:0005634">
    <property type="term" value="C:nucleus"/>
    <property type="evidence" value="ECO:0007669"/>
    <property type="project" value="UniProtKB-SubCell"/>
</dbReference>
<keyword evidence="5" id="KW-0804">Transcription</keyword>
<dbReference type="Proteomes" id="UP000829196">
    <property type="component" value="Unassembled WGS sequence"/>
</dbReference>
<dbReference type="PROSITE" id="PS51032">
    <property type="entry name" value="AP2_ERF"/>
    <property type="match status" value="1"/>
</dbReference>
<dbReference type="GO" id="GO:0003700">
    <property type="term" value="F:DNA-binding transcription factor activity"/>
    <property type="evidence" value="ECO:0007669"/>
    <property type="project" value="InterPro"/>
</dbReference>
<dbReference type="PANTHER" id="PTHR31839:SF85">
    <property type="entry name" value="AP2_ERF DOMAIN-CONTAINING PROTEIN"/>
    <property type="match status" value="1"/>
</dbReference>
<name>A0A8T3AU37_DENNO</name>
<dbReference type="PANTHER" id="PTHR31839">
    <property type="entry name" value="DEHYDRATION-RESPONSIVE ELEMENT-BINDING PROTEIN 1D"/>
    <property type="match status" value="1"/>
</dbReference>
<protein>
    <recommendedName>
        <fullName evidence="8">AP2/ERF domain-containing protein</fullName>
    </recommendedName>
</protein>
<evidence type="ECO:0000256" key="6">
    <source>
        <dbReference type="ARBA" id="ARBA00023242"/>
    </source>
</evidence>
<dbReference type="OrthoDB" id="1932364at2759"/>
<evidence type="ECO:0000256" key="2">
    <source>
        <dbReference type="ARBA" id="ARBA00023015"/>
    </source>
</evidence>
<dbReference type="GO" id="GO:0003677">
    <property type="term" value="F:DNA binding"/>
    <property type="evidence" value="ECO:0007669"/>
    <property type="project" value="UniProtKB-KW"/>
</dbReference>
<dbReference type="InterPro" id="IPR045277">
    <property type="entry name" value="DRE1A-I"/>
</dbReference>
<evidence type="ECO:0000256" key="4">
    <source>
        <dbReference type="ARBA" id="ARBA00023159"/>
    </source>
</evidence>
<keyword evidence="2" id="KW-0805">Transcription regulation</keyword>
<evidence type="ECO:0000313" key="10">
    <source>
        <dbReference type="Proteomes" id="UP000829196"/>
    </source>
</evidence>
<organism evidence="9 10">
    <name type="scientific">Dendrobium nobile</name>
    <name type="common">Orchid</name>
    <dbReference type="NCBI Taxonomy" id="94219"/>
    <lineage>
        <taxon>Eukaryota</taxon>
        <taxon>Viridiplantae</taxon>
        <taxon>Streptophyta</taxon>
        <taxon>Embryophyta</taxon>
        <taxon>Tracheophyta</taxon>
        <taxon>Spermatophyta</taxon>
        <taxon>Magnoliopsida</taxon>
        <taxon>Liliopsida</taxon>
        <taxon>Asparagales</taxon>
        <taxon>Orchidaceae</taxon>
        <taxon>Epidendroideae</taxon>
        <taxon>Malaxideae</taxon>
        <taxon>Dendrobiinae</taxon>
        <taxon>Dendrobium</taxon>
    </lineage>
</organism>
<proteinExistence type="inferred from homology"/>
<keyword evidence="3" id="KW-0238">DNA-binding</keyword>
<comment type="similarity">
    <text evidence="7">Belongs to the AP2/ERF transcription factor family. ERF subfamily.</text>
</comment>
<dbReference type="EMBL" id="JAGYWB010000013">
    <property type="protein sequence ID" value="KAI0500116.1"/>
    <property type="molecule type" value="Genomic_DNA"/>
</dbReference>
<dbReference type="SUPFAM" id="SSF54171">
    <property type="entry name" value="DNA-binding domain"/>
    <property type="match status" value="1"/>
</dbReference>
<dbReference type="InterPro" id="IPR016177">
    <property type="entry name" value="DNA-bd_dom_sf"/>
</dbReference>
<sequence length="178" mass="19697">MANSNPLSKVEIPASNTPPIIPPSHYLGINSRRGKWTSKIYSWRDSKIVWLGTFSTPEMAAISYAVAAPAFNGDNAAFNFPYAIRSHPMPKSTSIVDIQAAAKAAAEQFCARSEDVDASEVPSKEICEYVDKEELFNMPQVLIEMAEGLMVSPPRLGMLESDEPLEVLEDDNLWNFDE</sequence>
<reference evidence="9" key="1">
    <citation type="journal article" date="2022" name="Front. Genet.">
        <title>Chromosome-Scale Assembly of the Dendrobium nobile Genome Provides Insights Into the Molecular Mechanism of the Biosynthesis of the Medicinal Active Ingredient of Dendrobium.</title>
        <authorList>
            <person name="Xu Q."/>
            <person name="Niu S.-C."/>
            <person name="Li K.-L."/>
            <person name="Zheng P.-J."/>
            <person name="Zhang X.-J."/>
            <person name="Jia Y."/>
            <person name="Liu Y."/>
            <person name="Niu Y.-X."/>
            <person name="Yu L.-H."/>
            <person name="Chen D.-F."/>
            <person name="Zhang G.-Q."/>
        </authorList>
    </citation>
    <scope>NUCLEOTIDE SEQUENCE</scope>
    <source>
        <tissue evidence="9">Leaf</tissue>
    </source>
</reference>